<reference evidence="3" key="1">
    <citation type="submission" date="2018-05" db="EMBL/GenBank/DDBJ databases">
        <title>Azospirillum thermophila sp. nov., a novel isolated from hot spring.</title>
        <authorList>
            <person name="Zhao Z."/>
        </authorList>
    </citation>
    <scope>NUCLEOTIDE SEQUENCE [LARGE SCALE GENOMIC DNA]</scope>
    <source>
        <strain evidence="3">CFH 70021</strain>
    </source>
</reference>
<dbReference type="Gene3D" id="2.60.40.3440">
    <property type="match status" value="1"/>
</dbReference>
<evidence type="ECO:0000313" key="2">
    <source>
        <dbReference type="EMBL" id="AWK88095.1"/>
    </source>
</evidence>
<dbReference type="AlphaFoldDB" id="A0A2S2CUK6"/>
<dbReference type="KEGG" id="azz:DEW08_18370"/>
<dbReference type="NCBIfam" id="NF012211">
    <property type="entry name" value="tand_rpt_95"/>
    <property type="match status" value="2"/>
</dbReference>
<dbReference type="Pfam" id="PF17963">
    <property type="entry name" value="Big_9"/>
    <property type="match status" value="2"/>
</dbReference>
<dbReference type="PANTHER" id="PTHR36842">
    <property type="entry name" value="PROTEIN TOLB HOMOLOG"/>
    <property type="match status" value="1"/>
</dbReference>
<dbReference type="SUPFAM" id="SSF82171">
    <property type="entry name" value="DPP6 N-terminal domain-like"/>
    <property type="match status" value="2"/>
</dbReference>
<dbReference type="Gene3D" id="2.120.10.30">
    <property type="entry name" value="TolB, C-terminal domain"/>
    <property type="match status" value="4"/>
</dbReference>
<evidence type="ECO:0000313" key="3">
    <source>
        <dbReference type="Proteomes" id="UP000245629"/>
    </source>
</evidence>
<evidence type="ECO:0000256" key="1">
    <source>
        <dbReference type="ARBA" id="ARBA00009820"/>
    </source>
</evidence>
<name>A0A2S2CUK6_9PROT</name>
<dbReference type="Pfam" id="PF07676">
    <property type="entry name" value="PD40"/>
    <property type="match status" value="3"/>
</dbReference>
<organism evidence="2 3">
    <name type="scientific">Azospirillum thermophilum</name>
    <dbReference type="NCBI Taxonomy" id="2202148"/>
    <lineage>
        <taxon>Bacteria</taxon>
        <taxon>Pseudomonadati</taxon>
        <taxon>Pseudomonadota</taxon>
        <taxon>Alphaproteobacteria</taxon>
        <taxon>Rhodospirillales</taxon>
        <taxon>Azospirillaceae</taxon>
        <taxon>Azospirillum</taxon>
    </lineage>
</organism>
<evidence type="ECO:0008006" key="4">
    <source>
        <dbReference type="Google" id="ProtNLM"/>
    </source>
</evidence>
<proteinExistence type="inferred from homology"/>
<accession>A0A2S2CUK6</accession>
<keyword evidence="3" id="KW-1185">Reference proteome</keyword>
<dbReference type="EMBL" id="CP029354">
    <property type="protein sequence ID" value="AWK88095.1"/>
    <property type="molecule type" value="Genomic_DNA"/>
</dbReference>
<protein>
    <recommendedName>
        <fullName evidence="4">Tandem-95 repeat protein</fullName>
    </recommendedName>
</protein>
<dbReference type="InterPro" id="IPR011042">
    <property type="entry name" value="6-blade_b-propeller_TolB-like"/>
</dbReference>
<dbReference type="SUPFAM" id="SSF69304">
    <property type="entry name" value="Tricorn protease N-terminal domain"/>
    <property type="match status" value="1"/>
</dbReference>
<dbReference type="Proteomes" id="UP000245629">
    <property type="component" value="Chromosome 3"/>
</dbReference>
<gene>
    <name evidence="2" type="ORF">DEW08_18370</name>
</gene>
<dbReference type="RefSeq" id="WP_109330006.1">
    <property type="nucleotide sequence ID" value="NZ_CP029354.1"/>
</dbReference>
<dbReference type="InterPro" id="IPR011659">
    <property type="entry name" value="WD40"/>
</dbReference>
<dbReference type="OrthoDB" id="9768004at2"/>
<dbReference type="PANTHER" id="PTHR36842:SF1">
    <property type="entry name" value="PROTEIN TOLB"/>
    <property type="match status" value="1"/>
</dbReference>
<comment type="similarity">
    <text evidence="1">Belongs to the TolB family.</text>
</comment>
<sequence length="1023" mass="102471">MSFFEPKIVRASTATGGTQANADCYVPSLSGDGSRVAFQGYAYNLVADDTNSAADIFVKDMATGTIVRASTAGDGTQANGFSYFPSLSNDGSRVAFYSYATNLVAGDGNGVADVFVKTLATGALTLVSTSTTGVRGNGDSTYLSLSGQGNHVAFMSEATNLVTGDGNGVADIFVKDLTSGTLTRASTSAAGVEADAACYKPILSADGGKVAFFSTASNLVAGDGNGTWDVFVKDMASGAVTRASTASDGSQANGYSYDGWLSGDGRKVAFVSHATNLVAGDSNGVADIFVKDLITGALVRVSTAADGTQANGDSANPVLSADGTKVIFHSNASNLVAGDGNGASDIFVKDLITGSITRIAEDPSGDGLSLSADGSHAGFHSNVPTLVSGDSNDRWDVFVADISGATQPPPGGNRAPAAQPDKTLTVAEDSGATPLAITRPTDADGDPLTITVAAVPTAGRGAVYLADGTTEVVVGRILTAAQLEGLLFRPAADANGAAGGFRYTVSDGKGGIVSRTVSLAITAVNDAPAGVADSYQTAAGKPLVVAAAAGVLANDRDVDGDALTAVLAQGPAHGTLSLAADGSFVYTPAAGFSGADSFTYTARDGVAASQPVTVALTVRPAGAVTITRASTATDGTQANADCYVPSLSGDGSRVAFQGYAYNLVADDTNSAADIFVKDMATGTIVRASTAGDGTQANGFSYFPSLSNDGSRVAFYSYATNLVAGDGNGVADVFVKTLATGALTLVSTSTTGVRGNGDSTYLSLSGQGNHVAFMSEATNLVTGDGNGVADIFVKDLTSGTLTRASTSAAGVEADAACYKPILSADGGKVAFFSTASNLVAGDGNGTWDVFVKDMASGAVTRASTASDGSQANGYSYDGWLSGDGRKVAFVSHATNLVAGDSNGVADIFVKDLITGALVRVSTAADGTQANGDSANPVLSADGTKVAFHSHASNLVAGDTNGVSDIFVKDLLSGTVTRIAEDPSSDGLFFSADGLHVGFHSNVPTLVNGDSNDRWDVFVAGLTGA</sequence>